<dbReference type="NCBIfam" id="NF003652">
    <property type="entry name" value="PRK05286.2-5"/>
    <property type="match status" value="1"/>
</dbReference>
<evidence type="ECO:0000256" key="2">
    <source>
        <dbReference type="ARBA" id="ARBA00004370"/>
    </source>
</evidence>
<feature type="binding site" evidence="11">
    <location>
        <position position="65"/>
    </location>
    <ligand>
        <name>substrate</name>
    </ligand>
</feature>
<evidence type="ECO:0000256" key="11">
    <source>
        <dbReference type="HAMAP-Rule" id="MF_00225"/>
    </source>
</evidence>
<keyword evidence="9 11" id="KW-0472">Membrane</keyword>
<feature type="binding site" evidence="11">
    <location>
        <begin position="243"/>
        <end position="244"/>
    </location>
    <ligand>
        <name>substrate</name>
    </ligand>
</feature>
<dbReference type="PROSITE" id="PS00912">
    <property type="entry name" value="DHODEHASE_2"/>
    <property type="match status" value="1"/>
</dbReference>
<dbReference type="GO" id="GO:0106430">
    <property type="term" value="F:dihydroorotate dehydrogenase (quinone) activity"/>
    <property type="evidence" value="ECO:0007669"/>
    <property type="project" value="UniProtKB-EC"/>
</dbReference>
<evidence type="ECO:0000313" key="13">
    <source>
        <dbReference type="EMBL" id="RDV05674.1"/>
    </source>
</evidence>
<feature type="domain" description="Dihydroorotate dehydrogenase catalytic" evidence="12">
    <location>
        <begin position="44"/>
        <end position="337"/>
    </location>
</feature>
<feature type="binding site" evidence="11">
    <location>
        <begin position="61"/>
        <end position="65"/>
    </location>
    <ligand>
        <name>FMN</name>
        <dbReference type="ChEBI" id="CHEBI:58210"/>
    </ligand>
</feature>
<evidence type="ECO:0000256" key="9">
    <source>
        <dbReference type="ARBA" id="ARBA00023136"/>
    </source>
</evidence>
<evidence type="ECO:0000256" key="1">
    <source>
        <dbReference type="ARBA" id="ARBA00003125"/>
    </source>
</evidence>
<dbReference type="InterPro" id="IPR050074">
    <property type="entry name" value="DHO_dehydrogenase"/>
</dbReference>
<evidence type="ECO:0000256" key="4">
    <source>
        <dbReference type="ARBA" id="ARBA00005359"/>
    </source>
</evidence>
<feature type="binding site" evidence="11">
    <location>
        <position position="85"/>
    </location>
    <ligand>
        <name>FMN</name>
        <dbReference type="ChEBI" id="CHEBI:58210"/>
    </ligand>
</feature>
<feature type="binding site" evidence="11">
    <location>
        <position position="242"/>
    </location>
    <ligand>
        <name>FMN</name>
        <dbReference type="ChEBI" id="CHEBI:58210"/>
    </ligand>
</feature>
<dbReference type="Pfam" id="PF01180">
    <property type="entry name" value="DHO_dh"/>
    <property type="match status" value="1"/>
</dbReference>
<feature type="binding site" evidence="11">
    <location>
        <position position="139"/>
    </location>
    <ligand>
        <name>FMN</name>
        <dbReference type="ChEBI" id="CHEBI:58210"/>
    </ligand>
</feature>
<evidence type="ECO:0000256" key="10">
    <source>
        <dbReference type="ARBA" id="ARBA00048639"/>
    </source>
</evidence>
<sequence length="364" mass="38992">MIGFLDRLSRPFLRALDPEDAHNLALKALRLMPRGRPEPDPPELKVRAFGLNFPNPIGLAAGFDKNASAPDALLRLGFGFVEIGTLTPRPQLGNPRPRLFRLEADGGVINRLGFNNGGAAVALARLAARSREGGIVGVNIGANKDSVDRTEDYVRLIETFSAVASYFTVNVSSPNTPGLRNLQQAEALDELLSRVIEARERVRARSGQTPILVKIAPDLTLPELDDVVGVARQHRIDGMIVSNTTISRPSSLRDREKAKETGGLSGKPMFRLATRMLAETYVRTENAFPLIGVGGIDSGATAIAKIKAGATLVQLYTGLVYQGIGLVGRMKADIAAALKRGNRDSLAAMVGVDAADITAESWPT</sequence>
<feature type="binding site" evidence="11">
    <location>
        <position position="266"/>
    </location>
    <ligand>
        <name>FMN</name>
        <dbReference type="ChEBI" id="CHEBI:58210"/>
    </ligand>
</feature>
<dbReference type="UniPathway" id="UPA00070">
    <property type="reaction ID" value="UER00946"/>
</dbReference>
<keyword evidence="11" id="KW-1003">Cell membrane</keyword>
<organism evidence="13 14">
    <name type="scientific">Undibacter mobilis</name>
    <dbReference type="NCBI Taxonomy" id="2292256"/>
    <lineage>
        <taxon>Bacteria</taxon>
        <taxon>Pseudomonadati</taxon>
        <taxon>Pseudomonadota</taxon>
        <taxon>Alphaproteobacteria</taxon>
        <taxon>Hyphomicrobiales</taxon>
        <taxon>Nitrobacteraceae</taxon>
        <taxon>Undibacter</taxon>
    </lineage>
</organism>
<dbReference type="HAMAP" id="MF_00225">
    <property type="entry name" value="DHO_dh_type2"/>
    <property type="match status" value="1"/>
</dbReference>
<dbReference type="EMBL" id="QRGO01000001">
    <property type="protein sequence ID" value="RDV05674.1"/>
    <property type="molecule type" value="Genomic_DNA"/>
</dbReference>
<dbReference type="Gene3D" id="3.20.20.70">
    <property type="entry name" value="Aldolase class I"/>
    <property type="match status" value="1"/>
</dbReference>
<dbReference type="InterPro" id="IPR005719">
    <property type="entry name" value="Dihydroorotate_DH_2"/>
</dbReference>
<evidence type="ECO:0000256" key="8">
    <source>
        <dbReference type="ARBA" id="ARBA00023002"/>
    </source>
</evidence>
<dbReference type="Proteomes" id="UP000263993">
    <property type="component" value="Unassembled WGS sequence"/>
</dbReference>
<evidence type="ECO:0000256" key="7">
    <source>
        <dbReference type="ARBA" id="ARBA00022975"/>
    </source>
</evidence>
<comment type="catalytic activity">
    <reaction evidence="10 11">
        <text>(S)-dihydroorotate + a quinone = orotate + a quinol</text>
        <dbReference type="Rhea" id="RHEA:30187"/>
        <dbReference type="ChEBI" id="CHEBI:24646"/>
        <dbReference type="ChEBI" id="CHEBI:30839"/>
        <dbReference type="ChEBI" id="CHEBI:30864"/>
        <dbReference type="ChEBI" id="CHEBI:132124"/>
        <dbReference type="EC" id="1.3.5.2"/>
    </reaction>
</comment>
<keyword evidence="7 11" id="KW-0665">Pyrimidine biosynthesis</keyword>
<dbReference type="CDD" id="cd04738">
    <property type="entry name" value="DHOD_2_like"/>
    <property type="match status" value="1"/>
</dbReference>
<dbReference type="NCBIfam" id="NF003645">
    <property type="entry name" value="PRK05286.1-2"/>
    <property type="match status" value="1"/>
</dbReference>
<comment type="similarity">
    <text evidence="4 11">Belongs to the dihydroorotate dehydrogenase family. Type 2 subfamily.</text>
</comment>
<dbReference type="GO" id="GO:0005737">
    <property type="term" value="C:cytoplasm"/>
    <property type="evidence" value="ECO:0007669"/>
    <property type="project" value="InterPro"/>
</dbReference>
<feature type="binding site" evidence="11">
    <location>
        <begin position="110"/>
        <end position="114"/>
    </location>
    <ligand>
        <name>substrate</name>
    </ligand>
</feature>
<dbReference type="GO" id="GO:0044205">
    <property type="term" value="P:'de novo' UMP biosynthetic process"/>
    <property type="evidence" value="ECO:0007669"/>
    <property type="project" value="UniProtKB-UniRule"/>
</dbReference>
<evidence type="ECO:0000259" key="12">
    <source>
        <dbReference type="Pfam" id="PF01180"/>
    </source>
</evidence>
<comment type="subunit">
    <text evidence="11">Monomer.</text>
</comment>
<comment type="caution">
    <text evidence="13">The sequence shown here is derived from an EMBL/GenBank/DDBJ whole genome shotgun (WGS) entry which is preliminary data.</text>
</comment>
<evidence type="ECO:0000256" key="3">
    <source>
        <dbReference type="ARBA" id="ARBA00005161"/>
    </source>
</evidence>
<dbReference type="SUPFAM" id="SSF51395">
    <property type="entry name" value="FMN-linked oxidoreductases"/>
    <property type="match status" value="1"/>
</dbReference>
<dbReference type="InterPro" id="IPR001295">
    <property type="entry name" value="Dihydroorotate_DH_CS"/>
</dbReference>
<dbReference type="InterPro" id="IPR005720">
    <property type="entry name" value="Dihydroorotate_DH_cat"/>
</dbReference>
<feature type="binding site" evidence="11">
    <location>
        <position position="214"/>
    </location>
    <ligand>
        <name>FMN</name>
        <dbReference type="ChEBI" id="CHEBI:58210"/>
    </ligand>
</feature>
<reference evidence="14" key="1">
    <citation type="submission" date="2018-08" db="EMBL/GenBank/DDBJ databases">
        <authorList>
            <person name="Kim S.-J."/>
            <person name="Jung G.-Y."/>
        </authorList>
    </citation>
    <scope>NUCLEOTIDE SEQUENCE [LARGE SCALE GENOMIC DNA]</scope>
    <source>
        <strain evidence="14">GY_H</strain>
    </source>
</reference>
<dbReference type="PROSITE" id="PS00911">
    <property type="entry name" value="DHODEHASE_1"/>
    <property type="match status" value="1"/>
</dbReference>
<dbReference type="OrthoDB" id="9802377at2"/>
<dbReference type="GO" id="GO:0006207">
    <property type="term" value="P:'de novo' pyrimidine nucleobase biosynthetic process"/>
    <property type="evidence" value="ECO:0007669"/>
    <property type="project" value="UniProtKB-UniRule"/>
</dbReference>
<evidence type="ECO:0000256" key="6">
    <source>
        <dbReference type="ARBA" id="ARBA00022643"/>
    </source>
</evidence>
<proteinExistence type="inferred from homology"/>
<feature type="binding site" evidence="11">
    <location>
        <begin position="316"/>
        <end position="317"/>
    </location>
    <ligand>
        <name>FMN</name>
        <dbReference type="ChEBI" id="CHEBI:58210"/>
    </ligand>
</feature>
<keyword evidence="8 11" id="KW-0560">Oxidoreductase</keyword>
<keyword evidence="5 11" id="KW-0285">Flavoprotein</keyword>
<dbReference type="PANTHER" id="PTHR48109">
    <property type="entry name" value="DIHYDROOROTATE DEHYDROGENASE (QUINONE), MITOCHONDRIAL-RELATED"/>
    <property type="match status" value="1"/>
</dbReference>
<evidence type="ECO:0000313" key="14">
    <source>
        <dbReference type="Proteomes" id="UP000263993"/>
    </source>
</evidence>
<feature type="binding site" evidence="11">
    <location>
        <position position="175"/>
    </location>
    <ligand>
        <name>substrate</name>
    </ligand>
</feature>
<evidence type="ECO:0000256" key="5">
    <source>
        <dbReference type="ARBA" id="ARBA00022630"/>
    </source>
</evidence>
<comment type="subcellular location">
    <subcellularLocation>
        <location evidence="11">Cell membrane</location>
        <topology evidence="11">Peripheral membrane protein</topology>
    </subcellularLocation>
    <subcellularLocation>
        <location evidence="2">Membrane</location>
    </subcellularLocation>
</comment>
<dbReference type="AlphaFoldDB" id="A0A371BDM2"/>
<comment type="cofactor">
    <cofactor evidence="11">
        <name>FMN</name>
        <dbReference type="ChEBI" id="CHEBI:58210"/>
    </cofactor>
    <text evidence="11">Binds 1 FMN per subunit.</text>
</comment>
<dbReference type="NCBIfam" id="TIGR01036">
    <property type="entry name" value="pyrD_sub2"/>
    <property type="match status" value="1"/>
</dbReference>
<comment type="function">
    <text evidence="1 11">Catalyzes the conversion of dihydroorotate to orotate with quinone as electron acceptor.</text>
</comment>
<feature type="binding site" evidence="11">
    <location>
        <position position="295"/>
    </location>
    <ligand>
        <name>FMN</name>
        <dbReference type="ChEBI" id="CHEBI:58210"/>
    </ligand>
</feature>
<feature type="binding site" evidence="11">
    <location>
        <position position="170"/>
    </location>
    <ligand>
        <name>substrate</name>
    </ligand>
</feature>
<keyword evidence="6 11" id="KW-0288">FMN</keyword>
<protein>
    <recommendedName>
        <fullName evidence="11">Dihydroorotate dehydrogenase (quinone)</fullName>
        <ecNumber evidence="11">1.3.5.2</ecNumber>
    </recommendedName>
    <alternativeName>
        <fullName evidence="11">DHOdehase</fullName>
        <shortName evidence="11">DHOD</shortName>
        <shortName evidence="11">DHODase</shortName>
    </alternativeName>
    <alternativeName>
        <fullName evidence="11">Dihydroorotate oxidase</fullName>
    </alternativeName>
</protein>
<accession>A0A371BDM2</accession>
<dbReference type="GO" id="GO:0005886">
    <property type="term" value="C:plasma membrane"/>
    <property type="evidence" value="ECO:0007669"/>
    <property type="project" value="UniProtKB-SubCell"/>
</dbReference>
<dbReference type="PANTHER" id="PTHR48109:SF4">
    <property type="entry name" value="DIHYDROOROTATE DEHYDROGENASE (QUINONE), MITOCHONDRIAL"/>
    <property type="match status" value="1"/>
</dbReference>
<feature type="binding site" evidence="11">
    <location>
        <position position="170"/>
    </location>
    <ligand>
        <name>FMN</name>
        <dbReference type="ChEBI" id="CHEBI:58210"/>
    </ligand>
</feature>
<feature type="active site" description="Nucleophile" evidence="11">
    <location>
        <position position="173"/>
    </location>
</feature>
<name>A0A371BDM2_9BRAD</name>
<comment type="pathway">
    <text evidence="3 11">Pyrimidine metabolism; UMP biosynthesis via de novo pathway; orotate from (S)-dihydroorotate (quinone route): step 1/1.</text>
</comment>
<dbReference type="InterPro" id="IPR013785">
    <property type="entry name" value="Aldolase_TIM"/>
</dbReference>
<keyword evidence="14" id="KW-1185">Reference proteome</keyword>
<gene>
    <name evidence="11" type="primary">pyrD</name>
    <name evidence="13" type="ORF">DXH78_03250</name>
</gene>
<dbReference type="EC" id="1.3.5.2" evidence="11"/>